<dbReference type="AlphaFoldDB" id="A0A254PXL5"/>
<dbReference type="GO" id="GO:0008081">
    <property type="term" value="F:phosphoric diester hydrolase activity"/>
    <property type="evidence" value="ECO:0007669"/>
    <property type="project" value="UniProtKB-ARBA"/>
</dbReference>
<organism evidence="3 4">
    <name type="scientific">Polynucleobacter aenigmaticus</name>
    <dbReference type="NCBI Taxonomy" id="1743164"/>
    <lineage>
        <taxon>Bacteria</taxon>
        <taxon>Pseudomonadati</taxon>
        <taxon>Pseudomonadota</taxon>
        <taxon>Betaproteobacteria</taxon>
        <taxon>Burkholderiales</taxon>
        <taxon>Burkholderiaceae</taxon>
        <taxon>Polynucleobacter</taxon>
    </lineage>
</organism>
<reference evidence="3 4" key="1">
    <citation type="submission" date="2017-05" db="EMBL/GenBank/DDBJ databases">
        <title>Polynucleobacter sp. MWH-K35W1 isolated from the permanently anoxic monimolimnion of a meromictic lake.</title>
        <authorList>
            <person name="Hahn M.W."/>
        </authorList>
    </citation>
    <scope>NUCLEOTIDE SEQUENCE [LARGE SCALE GENOMIC DNA]</scope>
    <source>
        <strain evidence="3 4">MWH-K35W1</strain>
    </source>
</reference>
<dbReference type="OrthoDB" id="9774747at2"/>
<evidence type="ECO:0000256" key="1">
    <source>
        <dbReference type="SAM" id="Phobius"/>
    </source>
</evidence>
<dbReference type="PANTHER" id="PTHR45228:SF1">
    <property type="entry name" value="CYCLIC DI-GMP PHOSPHODIESTERASE TM_0186"/>
    <property type="match status" value="1"/>
</dbReference>
<dbReference type="RefSeq" id="WP_088527695.1">
    <property type="nucleotide sequence ID" value="NZ_NGUO01000011.1"/>
</dbReference>
<evidence type="ECO:0000313" key="4">
    <source>
        <dbReference type="Proteomes" id="UP000198104"/>
    </source>
</evidence>
<dbReference type="SUPFAM" id="SSF109604">
    <property type="entry name" value="HD-domain/PDEase-like"/>
    <property type="match status" value="1"/>
</dbReference>
<evidence type="ECO:0000259" key="2">
    <source>
        <dbReference type="PROSITE" id="PS51832"/>
    </source>
</evidence>
<accession>A0A254PXL5</accession>
<dbReference type="InterPro" id="IPR006675">
    <property type="entry name" value="HDIG_dom"/>
</dbReference>
<dbReference type="CDD" id="cd00077">
    <property type="entry name" value="HDc"/>
    <property type="match status" value="1"/>
</dbReference>
<keyword evidence="4" id="KW-1185">Reference proteome</keyword>
<dbReference type="EMBL" id="NGUO01000011">
    <property type="protein sequence ID" value="OWS71283.1"/>
    <property type="molecule type" value="Genomic_DNA"/>
</dbReference>
<dbReference type="InterPro" id="IPR052020">
    <property type="entry name" value="Cyclic_di-GMP/3'3'-cGAMP_PDE"/>
</dbReference>
<feature type="transmembrane region" description="Helical" evidence="1">
    <location>
        <begin position="134"/>
        <end position="155"/>
    </location>
</feature>
<dbReference type="PANTHER" id="PTHR45228">
    <property type="entry name" value="CYCLIC DI-GMP PHOSPHODIESTERASE TM_0186-RELATED"/>
    <property type="match status" value="1"/>
</dbReference>
<gene>
    <name evidence="3" type="ORF">CBI30_07500</name>
</gene>
<protein>
    <recommendedName>
        <fullName evidence="2">HD-GYP domain-containing protein</fullName>
    </recommendedName>
</protein>
<keyword evidence="1" id="KW-0812">Transmembrane</keyword>
<dbReference type="InterPro" id="IPR037522">
    <property type="entry name" value="HD_GYP_dom"/>
</dbReference>
<keyword evidence="1" id="KW-0472">Membrane</keyword>
<evidence type="ECO:0000313" key="3">
    <source>
        <dbReference type="EMBL" id="OWS71283.1"/>
    </source>
</evidence>
<dbReference type="InterPro" id="IPR003607">
    <property type="entry name" value="HD/PDEase_dom"/>
</dbReference>
<dbReference type="Gene3D" id="1.10.3210.10">
    <property type="entry name" value="Hypothetical protein af1432"/>
    <property type="match status" value="1"/>
</dbReference>
<dbReference type="Pfam" id="PF13487">
    <property type="entry name" value="HD_5"/>
    <property type="match status" value="1"/>
</dbReference>
<name>A0A254PXL5_9BURK</name>
<dbReference type="SMART" id="SM00471">
    <property type="entry name" value="HDc"/>
    <property type="match status" value="1"/>
</dbReference>
<feature type="domain" description="HD-GYP" evidence="2">
    <location>
        <begin position="182"/>
        <end position="377"/>
    </location>
</feature>
<dbReference type="PROSITE" id="PS51832">
    <property type="entry name" value="HD_GYP"/>
    <property type="match status" value="1"/>
</dbReference>
<keyword evidence="1" id="KW-1133">Transmembrane helix</keyword>
<comment type="caution">
    <text evidence="3">The sequence shown here is derived from an EMBL/GenBank/DDBJ whole genome shotgun (WGS) entry which is preliminary data.</text>
</comment>
<sequence>MSINQVIESSFRESGVNISEGLANAVAENLITKDYAALEVNLRYALSNSNLLSAAITDKTGKAIINLKRAGIGMRHNLDFGSKFATLEDGAVKPFNESEAIGLVSWYPIIRGIHIGWVRVEASKIDSQKILSTLSLNALIILFLSLSLIVLFSIWKLRNYFSNISTWNKNIIDANKLKEREVIHSHIMMMEALGQMVAKRDSETGAHNYRVTYVAIRIAEEMGYAGTAMQSLITGSFLHDIGKVAIPDSILLKPGALSDAEWEIMKTHVTHGEQMVIHIGWLSKAQEIVANHHEKWDGTGYPKGVSGSDIPMSSRIFMVADSFDALCSERPYKKVFDYETSMNIIYQETETHFDPQVVHIFSSISKEIYEELARLSPTEIKELVASRVDLFFYNY</sequence>
<dbReference type="NCBIfam" id="TIGR00277">
    <property type="entry name" value="HDIG"/>
    <property type="match status" value="1"/>
</dbReference>
<proteinExistence type="predicted"/>
<dbReference type="Proteomes" id="UP000198104">
    <property type="component" value="Unassembled WGS sequence"/>
</dbReference>